<dbReference type="InterPro" id="IPR036388">
    <property type="entry name" value="WH-like_DNA-bd_sf"/>
</dbReference>
<dbReference type="InterPro" id="IPR011335">
    <property type="entry name" value="Restrct_endonuc-II-like"/>
</dbReference>
<feature type="domain" description="TnsA endonuclease N-terminal" evidence="2">
    <location>
        <begin position="74"/>
        <end position="168"/>
    </location>
</feature>
<dbReference type="Pfam" id="PF08721">
    <property type="entry name" value="Tn7_Tnp_TnsA_C"/>
    <property type="match status" value="1"/>
</dbReference>
<evidence type="ECO:0000313" key="3">
    <source>
        <dbReference type="EMBL" id="KEF38646.1"/>
    </source>
</evidence>
<feature type="domain" description="TnsA endonuclease C-terminal" evidence="1">
    <location>
        <begin position="170"/>
        <end position="246"/>
    </location>
</feature>
<dbReference type="AlphaFoldDB" id="A0A072NMJ4"/>
<sequence length="273" mass="32334">MSKRQTGWTEQKIAKYYKQGRGSGELSAYKPWLTIQDVPSKGRSHRPKGWKTNRIHQLLSDLEFYYFCLLEWADNVIDIREQFPLNRELTLNIAETKGIKHPTDPKTNTPIVMTTDFFITVRKKDELRYLVRTIKYENELNSERQIEKFEIERAYWEDQGVSWGIVTEKEIPVTVVDNIKWVHKSYFDEDANDKEINNQLLYALSRQEGSIISALNEFDEEYKLEKGTALSIFKWMLARKIIKINIKDKIDLKNEMSYLQIPKVKVSDERWAT</sequence>
<dbReference type="InterPro" id="IPR011856">
    <property type="entry name" value="tRNA_endonuc-like_dom_sf"/>
</dbReference>
<keyword evidence="3" id="KW-0378">Hydrolase</keyword>
<evidence type="ECO:0000259" key="2">
    <source>
        <dbReference type="Pfam" id="PF08722"/>
    </source>
</evidence>
<evidence type="ECO:0000313" key="4">
    <source>
        <dbReference type="Proteomes" id="UP000027936"/>
    </source>
</evidence>
<evidence type="ECO:0000259" key="1">
    <source>
        <dbReference type="Pfam" id="PF08721"/>
    </source>
</evidence>
<keyword evidence="3" id="KW-0255">Endonuclease</keyword>
<dbReference type="CDD" id="cd22362">
    <property type="entry name" value="TnsA_endonuclease-like"/>
    <property type="match status" value="1"/>
</dbReference>
<dbReference type="Gene3D" id="3.40.1350.10">
    <property type="match status" value="1"/>
</dbReference>
<reference evidence="3 4" key="1">
    <citation type="submission" date="2014-04" db="EMBL/GenBank/DDBJ databases">
        <title>Draft genome sequence of Bacillus azotoformans MEV2011, a (co-) denitrifying strain unable to grow in the presence of oxygen.</title>
        <authorList>
            <person name="Nielsen M."/>
            <person name="Schreiber L."/>
            <person name="Finster K."/>
            <person name="Schramm A."/>
        </authorList>
    </citation>
    <scope>NUCLEOTIDE SEQUENCE [LARGE SCALE GENOMIC DNA]</scope>
    <source>
        <strain evidence="3 4">MEV2011</strain>
    </source>
</reference>
<dbReference type="InterPro" id="IPR014833">
    <property type="entry name" value="TnsA_N"/>
</dbReference>
<dbReference type="Pfam" id="PF08722">
    <property type="entry name" value="Tn7_TnsA-like_N"/>
    <property type="match status" value="1"/>
</dbReference>
<dbReference type="PATRIC" id="fig|1348973.3.peg.1804"/>
<keyword evidence="3" id="KW-0540">Nuclease</keyword>
<accession>A0A072NMJ4</accession>
<dbReference type="SUPFAM" id="SSF52980">
    <property type="entry name" value="Restriction endonuclease-like"/>
    <property type="match status" value="1"/>
</dbReference>
<comment type="caution">
    <text evidence="3">The sequence shown here is derived from an EMBL/GenBank/DDBJ whole genome shotgun (WGS) entry which is preliminary data.</text>
</comment>
<dbReference type="Proteomes" id="UP000027936">
    <property type="component" value="Unassembled WGS sequence"/>
</dbReference>
<dbReference type="GO" id="GO:0003676">
    <property type="term" value="F:nucleic acid binding"/>
    <property type="evidence" value="ECO:0007669"/>
    <property type="project" value="InterPro"/>
</dbReference>
<dbReference type="InterPro" id="IPR014832">
    <property type="entry name" value="TnsA_C"/>
</dbReference>
<gene>
    <name evidence="3" type="ORF">M670_01857</name>
</gene>
<dbReference type="Gene3D" id="1.10.10.10">
    <property type="entry name" value="Winged helix-like DNA-binding domain superfamily/Winged helix DNA-binding domain"/>
    <property type="match status" value="1"/>
</dbReference>
<dbReference type="GO" id="GO:0004519">
    <property type="term" value="F:endonuclease activity"/>
    <property type="evidence" value="ECO:0007669"/>
    <property type="project" value="UniProtKB-KW"/>
</dbReference>
<protein>
    <submittedName>
        <fullName evidence="3">TnsA endonuclease</fullName>
    </submittedName>
</protein>
<dbReference type="EMBL" id="JJRY01000006">
    <property type="protein sequence ID" value="KEF38646.1"/>
    <property type="molecule type" value="Genomic_DNA"/>
</dbReference>
<dbReference type="RefSeq" id="WP_035195139.1">
    <property type="nucleotide sequence ID" value="NZ_JJRY01000006.1"/>
</dbReference>
<name>A0A072NMJ4_SCHAZ</name>
<proteinExistence type="predicted"/>
<organism evidence="3 4">
    <name type="scientific">Schinkia azotoformans MEV2011</name>
    <dbReference type="NCBI Taxonomy" id="1348973"/>
    <lineage>
        <taxon>Bacteria</taxon>
        <taxon>Bacillati</taxon>
        <taxon>Bacillota</taxon>
        <taxon>Bacilli</taxon>
        <taxon>Bacillales</taxon>
        <taxon>Bacillaceae</taxon>
        <taxon>Calidifontibacillus/Schinkia group</taxon>
        <taxon>Schinkia</taxon>
    </lineage>
</organism>